<proteinExistence type="predicted"/>
<accession>A0A6P0G644</accession>
<reference evidence="1 2" key="1">
    <citation type="submission" date="2019-11" db="EMBL/GenBank/DDBJ databases">
        <title>Genome-resolved metagenomics to study the prevalence of co-infection and intraspecific heterogeneity among plant pathogen metapopulations.</title>
        <authorList>
            <person name="Newberry E."/>
            <person name="Bhandari R."/>
            <person name="Kemble J."/>
            <person name="Sikora E."/>
            <person name="Potnis N."/>
        </authorList>
    </citation>
    <scope>NUCLEOTIDE SEQUENCE [LARGE SCALE GENOMIC DNA]</scope>
    <source>
        <strain evidence="1">Xp_Tom_Tuscaloosa_18b</strain>
    </source>
</reference>
<comment type="caution">
    <text evidence="1">The sequence shown here is derived from an EMBL/GenBank/DDBJ whole genome shotgun (WGS) entry which is preliminary data.</text>
</comment>
<sequence>MAFGALVYFAWAQRDAFLGFDFFSADFVIRFLLSAIFFSAIYPVSGIAYHLLVRHKSPSSTWILQTKIVSVGQLARYLPGNIAQLIARGAMLKAQSVPMLLIASSMVLETSLTIVAASFLSLLGLLTFGFQLPSSLDFSAKSLLVLSACSVALLLLISFKSIRNYWLRQVLSLLDGLTISILAKILVLYLINFFLVGVGFTILGGFFGVPLAQVLYMSTAFSLAWVIGSVIPGPPAGLGVRELVLFSLLYRVIPHDSAVVLVSMHRLSTLLSDAVVGCAACLAYFKSDLR</sequence>
<protein>
    <submittedName>
        <fullName evidence="1">Uncharacterized protein</fullName>
    </submittedName>
</protein>
<evidence type="ECO:0000313" key="2">
    <source>
        <dbReference type="Proteomes" id="UP000471082"/>
    </source>
</evidence>
<dbReference type="RefSeq" id="WP_008577868.1">
    <property type="nucleotide sequence ID" value="NZ_CP116305.1"/>
</dbReference>
<gene>
    <name evidence="1" type="ORF">G3W61_17565</name>
</gene>
<dbReference type="Proteomes" id="UP000471082">
    <property type="component" value="Unassembled WGS sequence"/>
</dbReference>
<organism evidence="1 2">
    <name type="scientific">Xanthomonas perforans</name>
    <dbReference type="NCBI Taxonomy" id="442694"/>
    <lineage>
        <taxon>Bacteria</taxon>
        <taxon>Pseudomonadati</taxon>
        <taxon>Pseudomonadota</taxon>
        <taxon>Gammaproteobacteria</taxon>
        <taxon>Lysobacterales</taxon>
        <taxon>Lysobacteraceae</taxon>
        <taxon>Xanthomonas</taxon>
    </lineage>
</organism>
<dbReference type="EMBL" id="JAAGYU010000096">
    <property type="protein sequence ID" value="NEL78033.1"/>
    <property type="molecule type" value="Genomic_DNA"/>
</dbReference>
<name>A0A6P0G644_XANPE</name>
<evidence type="ECO:0000313" key="1">
    <source>
        <dbReference type="EMBL" id="NEL78033.1"/>
    </source>
</evidence>
<dbReference type="AlphaFoldDB" id="A0A6P0G644"/>